<dbReference type="Proteomes" id="UP000596857">
    <property type="component" value="Unassembled WGS sequence"/>
</dbReference>
<dbReference type="Pfam" id="PF14208">
    <property type="entry name" value="DUF4320"/>
    <property type="match status" value="1"/>
</dbReference>
<accession>A0ABX1YLH7</accession>
<keyword evidence="1" id="KW-0472">Membrane</keyword>
<organism evidence="2 3">
    <name type="scientific">Paenibacillus phytohabitans</name>
    <dbReference type="NCBI Taxonomy" id="2654978"/>
    <lineage>
        <taxon>Bacteria</taxon>
        <taxon>Bacillati</taxon>
        <taxon>Bacillota</taxon>
        <taxon>Bacilli</taxon>
        <taxon>Bacillales</taxon>
        <taxon>Paenibacillaceae</taxon>
        <taxon>Paenibacillus</taxon>
    </lineage>
</organism>
<gene>
    <name evidence="2" type="ORF">GC101_18090</name>
</gene>
<feature type="transmembrane region" description="Helical" evidence="1">
    <location>
        <begin position="26"/>
        <end position="46"/>
    </location>
</feature>
<keyword evidence="3" id="KW-1185">Reference proteome</keyword>
<comment type="caution">
    <text evidence="2">The sequence shown here is derived from an EMBL/GenBank/DDBJ whole genome shotgun (WGS) entry which is preliminary data.</text>
</comment>
<reference evidence="2 3" key="1">
    <citation type="submission" date="2019-10" db="EMBL/GenBank/DDBJ databases">
        <title>Description of Paenibacillus terricola sp. nov.</title>
        <authorList>
            <person name="Carlier A."/>
            <person name="Qi S."/>
        </authorList>
    </citation>
    <scope>NUCLEOTIDE SEQUENCE [LARGE SCALE GENOMIC DNA]</scope>
    <source>
        <strain evidence="2 3">LMG 31459</strain>
    </source>
</reference>
<proteinExistence type="predicted"/>
<evidence type="ECO:0000313" key="2">
    <source>
        <dbReference type="EMBL" id="NOU80776.1"/>
    </source>
</evidence>
<keyword evidence="1" id="KW-0812">Transmembrane</keyword>
<evidence type="ECO:0000256" key="1">
    <source>
        <dbReference type="SAM" id="Phobius"/>
    </source>
</evidence>
<protein>
    <submittedName>
        <fullName evidence="2">DUF4320 family protein</fullName>
    </submittedName>
</protein>
<dbReference type="EMBL" id="WHOB01000058">
    <property type="protein sequence ID" value="NOU80776.1"/>
    <property type="molecule type" value="Genomic_DNA"/>
</dbReference>
<dbReference type="InterPro" id="IPR025469">
    <property type="entry name" value="DUF4320"/>
</dbReference>
<name>A0ABX1YLH7_9BACL</name>
<evidence type="ECO:0000313" key="3">
    <source>
        <dbReference type="Proteomes" id="UP000596857"/>
    </source>
</evidence>
<keyword evidence="1" id="KW-1133">Transmembrane helix</keyword>
<sequence length="147" mass="16433">MRFNNAMRHKVEQLLRREDGDSHVSILIYSLIVIFFLFLGLSIWQYTEAKSTINSAANEVLQVMKVQNGANAQTRQQFNDLLVRSGMDPSTVTFQATPQTVQRGDLLEIKASKVVDIYAAKILGLTFTLPINVKVTGLAHKLIREGG</sequence>